<evidence type="ECO:0000256" key="2">
    <source>
        <dbReference type="SAM" id="MobiDB-lite"/>
    </source>
</evidence>
<feature type="compositionally biased region" description="Polar residues" evidence="2">
    <location>
        <begin position="1559"/>
        <end position="1570"/>
    </location>
</feature>
<name>A0ABQ4EE93_9ACTN</name>
<comment type="caution">
    <text evidence="5">The sequence shown here is derived from an EMBL/GenBank/DDBJ whole genome shotgun (WGS) entry which is preliminary data.</text>
</comment>
<evidence type="ECO:0000313" key="5">
    <source>
        <dbReference type="EMBL" id="GIG93041.1"/>
    </source>
</evidence>
<feature type="chain" id="PRO_5046147621" evidence="3">
    <location>
        <begin position="29"/>
        <end position="2084"/>
    </location>
</feature>
<feature type="compositionally biased region" description="Polar residues" evidence="2">
    <location>
        <begin position="307"/>
        <end position="317"/>
    </location>
</feature>
<dbReference type="InterPro" id="IPR031325">
    <property type="entry name" value="RHS_repeat"/>
</dbReference>
<dbReference type="InterPro" id="IPR022385">
    <property type="entry name" value="Rhs_assc_core"/>
</dbReference>
<dbReference type="Proteomes" id="UP000646749">
    <property type="component" value="Unassembled WGS sequence"/>
</dbReference>
<dbReference type="Pfam" id="PF25023">
    <property type="entry name" value="TEN_YD-shell"/>
    <property type="match status" value="1"/>
</dbReference>
<gene>
    <name evidence="5" type="ORF">Pen02_79770</name>
</gene>
<keyword evidence="6" id="KW-1185">Reference proteome</keyword>
<dbReference type="InterPro" id="IPR056823">
    <property type="entry name" value="TEN-like_YD-shell"/>
</dbReference>
<dbReference type="InterPro" id="IPR050708">
    <property type="entry name" value="T6SS_VgrG/RHS"/>
</dbReference>
<proteinExistence type="predicted"/>
<dbReference type="Pfam" id="PF05593">
    <property type="entry name" value="RHS_repeat"/>
    <property type="match status" value="2"/>
</dbReference>
<feature type="region of interest" description="Disordered" evidence="2">
    <location>
        <begin position="1559"/>
        <end position="1578"/>
    </location>
</feature>
<dbReference type="NCBIfam" id="TIGR03696">
    <property type="entry name" value="Rhs_assc_core"/>
    <property type="match status" value="1"/>
</dbReference>
<dbReference type="PANTHER" id="PTHR32305:SF17">
    <property type="entry name" value="TRNA NUCLEASE WAPA"/>
    <property type="match status" value="1"/>
</dbReference>
<feature type="region of interest" description="Disordered" evidence="2">
    <location>
        <begin position="279"/>
        <end position="317"/>
    </location>
</feature>
<feature type="signal peptide" evidence="3">
    <location>
        <begin position="1"/>
        <end position="28"/>
    </location>
</feature>
<reference evidence="5 6" key="1">
    <citation type="submission" date="2021-01" db="EMBL/GenBank/DDBJ databases">
        <title>Whole genome shotgun sequence of Plantactinospora endophytica NBRC 110450.</title>
        <authorList>
            <person name="Komaki H."/>
            <person name="Tamura T."/>
        </authorList>
    </citation>
    <scope>NUCLEOTIDE SEQUENCE [LARGE SCALE GENOMIC DNA]</scope>
    <source>
        <strain evidence="5 6">NBRC 110450</strain>
    </source>
</reference>
<accession>A0ABQ4EE93</accession>
<dbReference type="EMBL" id="BONW01000050">
    <property type="protein sequence ID" value="GIG93041.1"/>
    <property type="molecule type" value="Genomic_DNA"/>
</dbReference>
<evidence type="ECO:0000256" key="3">
    <source>
        <dbReference type="SAM" id="SignalP"/>
    </source>
</evidence>
<protein>
    <submittedName>
        <fullName evidence="5">Type IV secretion protein Rhs</fullName>
    </submittedName>
</protein>
<organism evidence="5 6">
    <name type="scientific">Plantactinospora endophytica</name>
    <dbReference type="NCBI Taxonomy" id="673535"/>
    <lineage>
        <taxon>Bacteria</taxon>
        <taxon>Bacillati</taxon>
        <taxon>Actinomycetota</taxon>
        <taxon>Actinomycetes</taxon>
        <taxon>Micromonosporales</taxon>
        <taxon>Micromonosporaceae</taxon>
        <taxon>Plantactinospora</taxon>
    </lineage>
</organism>
<dbReference type="RefSeq" id="WP_203871349.1">
    <property type="nucleotide sequence ID" value="NZ_BONW01000050.1"/>
</dbReference>
<sequence length="2084" mass="226172">MNRRRSTGLLTAACALILSLLTAGSPQAPTEDGDSQADPMVAGTPVPAAQREPGAEDMTRPLTRRTSVYPVAGRNRVSLPRVDATGTTEVTVETLDPENVARLGGTGLGVRVWRVDDRRSAEKVRLEMNYSGFANAHGGGFAGRLRVVRMPEREWVPARNDLSRQRLVVEVTPGPASEPAPVLMLATAAGGSFSGNFGATDLAPTGSWQTGLSSGSFTYSYPVPVPASPQGKGPELAFRYNSSAVDGMTAATNAQAGWTGLGWQLGSDYIERRYKPCAEDATGPGKKSKQKNWGHFCWESPDENDGQAETTDPTNSDLYLSLGGRSSRIVKDRLTGTWKTEEDYGWKIVHVDGGAGGQPYWLVTTQAGDVHRFGFERNSMWQIPYAGDDPGEPCNDQYANGGRDYPGMCFAPWRWNLDQIVDANENLTTYHWKRESGKYLYYETGSCCTDPPTSVYTPIDYDRGGYLDRIEWGSNTSIAASRPTTKIAFNMVSRCSSTTERDDPLASPYPIDTGTGNLMCGGSWDVPDDLVRCETYQCNNGSPAFFIMRRLDSVVTYALDGATGAWDDVHKLQLRFKYVRSPEAGSNGCCTPTLWLDYIRPVGLIGSGEVRLPPVDFDAIELNGRVDWGADFFLIKPKAILPRIATVHNGYGGRIEVTYGRPNACPDGGAEADGYSDWYNALRWDRNNQDCFRTYDFWMPFGGGPEVMWGVYHKYHVTRVVERDTVAASPDVVTSYDYQGRPAWAFPVNYLGTKLTVPTSGGTAQLETASWSEARGYETVRTLKGSGTDPAGYTVTTDTFFRGMFDDVYADGTRKQLRLTDFDGGVWDDLAVFAGRSLQKTQWNMTSYSPRQYAETESTRHEFARVTTGDGPGVLDPGRVDDVRTRGRQALNAGGFRYTDLRTTYDTYGLPTRRNDYGVDGLATDNTCTTTRYARNTTQWLISFPVVIEERTGDTCTAGAITGRTELAYDNATQPADGNATQERRWVDASRIAVTRTAFDDYGRVVSVTDPVGKITTTTYNPPVGFPDAGVTTTNPANHETTTWSSRAHGQPVRIRDAQGRMTELDYDPLGRATAAWGPGEPRGGGTPSSRMSYTLAYNGSTGQPTAPVRTLTEKLLSGTGASARWQASYAYDDGFGRIREAQTPSPAGGRIVVASQYDGRGQLAVNTSPMHNAAAPGAGLLNPARAAIPIATRYVRDGAERTTAAVHTTNGVDQRQVRATYAGEDLVTVSPPTGGSTEYWFDREERVVRVVEAVQPGVSRQTRYEYDTDGNVTKIIDARGNVRTFQYDWQGRVVAVTDPDSGSNTKSYDLAGRLTSTVDGRGQKISYGYDDLGRKTSQWAGEQDTGTKLAEWTYDNVADGQLDSATRWVGSDAYRYEITGYDADNRPTATRITIPAAEGALAGTYSFTAAYNRAGQRTEIGMPAVGGLPAEKVTTTYNDQGQANALTSNLAGTVYVKDTTYTGTGKLSQRSYGALGHISRRLTWDPATDRLANVTTLTKADTTAPVTVQDDSFSYDNSDNVIRVADKTAIVDGQLGVQSECFTYDTGNRLTFAWTTTKPDCSAGPQNSPDGKGPDPYRQTFTYDEIGNIASVETDGRRGSYAYPATGSARPNAVTAVTYPDRTDSYRYNDPGQMTSRTVAGTTTDLSWDEEGRLRRSTTAGQSTEYLYQADGERLVRREPGSTTVYLGDMELRAAGTSVTATRYYVAGDGAVVAVRSERGLTWLAADPQRSEQLAIDDDTGRVDRQRYLPFGGHRGGRDDITATDRGFLGKTEDADTGLSLLSARYYDPSVGRFISPDPALDLRNPQWMNSYAYAGNNPVSRTDPSGLASCSSTKKSTCMPDADALRGKQKDLAKTREQCWYQGKNCDKLPKAERVPPWKRTTPKATTVEDALYAAADGAAKTAIGKARFKMCLATVPDVGGRCAKVEEEISKAFNRAYVAAFCGQHKALCAAAAPDYLTLSVSFGIKGQHIAIAVTVTRTGQVYASGERGMSAGVDIGGFGFAVKVGWVYDRNQRRATSADVSSFPEGAAGSASVSLGRSAFLGIAVTQTHHAIEYGTSPPGVSFGIGYGLLVDKLGPLWSI</sequence>
<keyword evidence="1" id="KW-0677">Repeat</keyword>
<feature type="domain" description="Teneurin-like YD-shell" evidence="4">
    <location>
        <begin position="1580"/>
        <end position="1821"/>
    </location>
</feature>
<dbReference type="NCBIfam" id="TIGR01643">
    <property type="entry name" value="YD_repeat_2x"/>
    <property type="match status" value="2"/>
</dbReference>
<evidence type="ECO:0000259" key="4">
    <source>
        <dbReference type="Pfam" id="PF25023"/>
    </source>
</evidence>
<dbReference type="InterPro" id="IPR006530">
    <property type="entry name" value="YD"/>
</dbReference>
<feature type="region of interest" description="Disordered" evidence="2">
    <location>
        <begin position="25"/>
        <end position="56"/>
    </location>
</feature>
<dbReference type="PANTHER" id="PTHR32305">
    <property type="match status" value="1"/>
</dbReference>
<evidence type="ECO:0000313" key="6">
    <source>
        <dbReference type="Proteomes" id="UP000646749"/>
    </source>
</evidence>
<dbReference type="Gene3D" id="2.180.10.10">
    <property type="entry name" value="RHS repeat-associated core"/>
    <property type="match status" value="2"/>
</dbReference>
<evidence type="ECO:0000256" key="1">
    <source>
        <dbReference type="ARBA" id="ARBA00022737"/>
    </source>
</evidence>
<keyword evidence="3" id="KW-0732">Signal</keyword>